<comment type="caution">
    <text evidence="9">The sequence shown here is derived from an EMBL/GenBank/DDBJ whole genome shotgun (WGS) entry which is preliminary data.</text>
</comment>
<dbReference type="Pfam" id="PF07683">
    <property type="entry name" value="CobW_C"/>
    <property type="match status" value="1"/>
</dbReference>
<dbReference type="CDD" id="cd03112">
    <property type="entry name" value="CobW-like"/>
    <property type="match status" value="1"/>
</dbReference>
<dbReference type="InterPro" id="IPR003495">
    <property type="entry name" value="CobW/HypB/UreG_nucleotide-bd"/>
</dbReference>
<sequence>AAFKNLPELGYIMAMKAACIVACLTAFLTVSAETVAGTEAEAQRLGSSHAVLPEETEVPLDSTKTLKPKEKKKVEKRKKLEKLQKFLAESKTQVREPPTGSECHPTGAALVGESKAKFELLSQKASALDLDAVIARLVEKGDYKAEKAKRAADEYRKFLVLMGMGKTPLASKMVLDAWQAHVMYTKMYEQDCATVFGHFLEHDPLNQQMDEGRLEQTKQQICDYFGTVDPLVWAKPSKASKPVALSQSTDIAEAAKATMEAWLENINDKIQLRHELVTEDVHLMVLSQHFDRASTHDGIDDVLSFFHRMGHAATAREFLSVDPGAFAIEMMRDDRLGRMGADIFEVNGEGKIFDIKVWMATFRNDTADLSDTGLTDVANGVEAVGQAGATDVSATTAAMEAWMQSLNEPDPKEALLASDARLVLVAQNVLGDPIVYQGKAEVMEFFQGYEHADSAREFLSVDGGAFMIEVSHGMPHPRMGILIFEVNPDGKIQNIKVWTGDLRDDTADLNDSGLTGVASLSQRAGAAFESFGPPKMEDQDLLQRLHDEVYTPVISMHPLFGHLSQTEEMVLSNICHLAMSERSLVYGEELFRSGVRGAKMYFTVSGTFAYLGNDDELIPKLVSAGRWMCEPVLWCNWEHRGRLTLATVRHLMLLQESKVGCLRGELMALDASEFHIIISRTWMLSQLQAYARVFTTMAVQVPVLCTGAVFWMHSKKQKPDETSQLRQMLWGIQFEPFRQQQQLMIGLLGCLGLLLLVVAAAVRLGPLAGALALAVASLGLRPLWRLVLGKLRRLRSRNLLCSKGGSADSDLEPCEAKLPVWIVTGFLGSGKTTLVNHILRQGHRLLVIQNETGDTSLDAELVIEAAGEENVMLINGCACCQIRRDLRDLLCRVRDKGMGDVEGIVIECCGLADPRAVVQTFLLDEMIDAPQQSPNPKEMKRSLQIQEVIAVIDAAHVARHLLATTSTPAARLVEVQIAFASVLLLNKIDQCDDFDALRPAIRAINSVQILPCGLCCIVRWSRKRTSSCGASVFLTTRIRCISVRVWGSLELDAFNRWVLRTLQDMDVMRAKGVLAISGYDAKFAFQAVHVAFDGTVALASKWGKDERRLTILVGLVSEHAKSFDLRTVEGQPQWMTCLVVNGLGEMRLGCPKSVAARDMKFLKMCATGEPSAQASMSKAINTG</sequence>
<dbReference type="Gene3D" id="3.10.450.50">
    <property type="match status" value="1"/>
</dbReference>
<keyword evidence="6" id="KW-0812">Transmembrane</keyword>
<dbReference type="GO" id="GO:0005737">
    <property type="term" value="C:cytoplasm"/>
    <property type="evidence" value="ECO:0007669"/>
    <property type="project" value="TreeGrafter"/>
</dbReference>
<dbReference type="SUPFAM" id="SSF54427">
    <property type="entry name" value="NTF2-like"/>
    <property type="match status" value="1"/>
</dbReference>
<protein>
    <submittedName>
        <fullName evidence="9">COBW domain-containing protein 5</fullName>
    </submittedName>
</protein>
<keyword evidence="6" id="KW-1133">Transmembrane helix</keyword>
<dbReference type="AlphaFoldDB" id="A0A1Q9BYK5"/>
<evidence type="ECO:0000256" key="3">
    <source>
        <dbReference type="ARBA" id="ARBA00023186"/>
    </source>
</evidence>
<evidence type="ECO:0000313" key="10">
    <source>
        <dbReference type="Proteomes" id="UP000186817"/>
    </source>
</evidence>
<feature type="non-terminal residue" evidence="9">
    <location>
        <position position="1"/>
    </location>
</feature>
<dbReference type="Pfam" id="PF02492">
    <property type="entry name" value="cobW"/>
    <property type="match status" value="1"/>
</dbReference>
<dbReference type="InterPro" id="IPR011629">
    <property type="entry name" value="CobW-like_C"/>
</dbReference>
<evidence type="ECO:0000256" key="1">
    <source>
        <dbReference type="ARBA" id="ARBA00022741"/>
    </source>
</evidence>
<evidence type="ECO:0000256" key="6">
    <source>
        <dbReference type="SAM" id="Phobius"/>
    </source>
</evidence>
<keyword evidence="2" id="KW-0378">Hydrolase</keyword>
<feature type="domain" description="CobW C-terminal" evidence="8">
    <location>
        <begin position="1039"/>
        <end position="1111"/>
    </location>
</feature>
<proteinExistence type="inferred from homology"/>
<dbReference type="Gene3D" id="3.30.1220.10">
    <property type="entry name" value="CobW-like, C-terminal domain"/>
    <property type="match status" value="1"/>
</dbReference>
<dbReference type="SUPFAM" id="SSF52540">
    <property type="entry name" value="P-loop containing nucleoside triphosphate hydrolases"/>
    <property type="match status" value="1"/>
</dbReference>
<evidence type="ECO:0000259" key="8">
    <source>
        <dbReference type="Pfam" id="PF07683"/>
    </source>
</evidence>
<accession>A0A1Q9BYK5</accession>
<comment type="similarity">
    <text evidence="4">Belongs to the SIMIBI class G3E GTPase family. ZNG1 subfamily.</text>
</comment>
<gene>
    <name evidence="9" type="primary">CBWD5</name>
    <name evidence="9" type="ORF">AK812_SmicGene44411</name>
</gene>
<dbReference type="Gene3D" id="3.40.50.300">
    <property type="entry name" value="P-loop containing nucleotide triphosphate hydrolases"/>
    <property type="match status" value="1"/>
</dbReference>
<dbReference type="InterPro" id="IPR036627">
    <property type="entry name" value="CobW-likC_sf"/>
</dbReference>
<evidence type="ECO:0000256" key="4">
    <source>
        <dbReference type="ARBA" id="ARBA00034320"/>
    </source>
</evidence>
<dbReference type="GO" id="GO:0016787">
    <property type="term" value="F:hydrolase activity"/>
    <property type="evidence" value="ECO:0007669"/>
    <property type="project" value="UniProtKB-KW"/>
</dbReference>
<feature type="domain" description="CobW/HypB/UreG nucleotide-binding" evidence="7">
    <location>
        <begin position="819"/>
        <end position="997"/>
    </location>
</feature>
<comment type="catalytic activity">
    <reaction evidence="5">
        <text>GTP + H2O = GDP + phosphate + H(+)</text>
        <dbReference type="Rhea" id="RHEA:19669"/>
        <dbReference type="ChEBI" id="CHEBI:15377"/>
        <dbReference type="ChEBI" id="CHEBI:15378"/>
        <dbReference type="ChEBI" id="CHEBI:37565"/>
        <dbReference type="ChEBI" id="CHEBI:43474"/>
        <dbReference type="ChEBI" id="CHEBI:58189"/>
    </reaction>
    <physiologicalReaction direction="left-to-right" evidence="5">
        <dbReference type="Rhea" id="RHEA:19670"/>
    </physiologicalReaction>
</comment>
<dbReference type="Proteomes" id="UP000186817">
    <property type="component" value="Unassembled WGS sequence"/>
</dbReference>
<feature type="transmembrane region" description="Helical" evidence="6">
    <location>
        <begin position="689"/>
        <end position="711"/>
    </location>
</feature>
<dbReference type="InterPro" id="IPR027417">
    <property type="entry name" value="P-loop_NTPase"/>
</dbReference>
<dbReference type="SUPFAM" id="SSF90002">
    <property type="entry name" value="Hypothetical protein YjiA, C-terminal domain"/>
    <property type="match status" value="1"/>
</dbReference>
<dbReference type="GO" id="GO:0000166">
    <property type="term" value="F:nucleotide binding"/>
    <property type="evidence" value="ECO:0007669"/>
    <property type="project" value="UniProtKB-KW"/>
</dbReference>
<evidence type="ECO:0000259" key="7">
    <source>
        <dbReference type="Pfam" id="PF02492"/>
    </source>
</evidence>
<evidence type="ECO:0000256" key="2">
    <source>
        <dbReference type="ARBA" id="ARBA00022801"/>
    </source>
</evidence>
<dbReference type="OrthoDB" id="422617at2759"/>
<evidence type="ECO:0000256" key="5">
    <source>
        <dbReference type="ARBA" id="ARBA00049117"/>
    </source>
</evidence>
<keyword evidence="6" id="KW-0472">Membrane</keyword>
<reference evidence="9 10" key="1">
    <citation type="submission" date="2016-02" db="EMBL/GenBank/DDBJ databases">
        <title>Genome analysis of coral dinoflagellate symbionts highlights evolutionary adaptations to a symbiotic lifestyle.</title>
        <authorList>
            <person name="Aranda M."/>
            <person name="Li Y."/>
            <person name="Liew Y.J."/>
            <person name="Baumgarten S."/>
            <person name="Simakov O."/>
            <person name="Wilson M."/>
            <person name="Piel J."/>
            <person name="Ashoor H."/>
            <person name="Bougouffa S."/>
            <person name="Bajic V.B."/>
            <person name="Ryu T."/>
            <person name="Ravasi T."/>
            <person name="Bayer T."/>
            <person name="Micklem G."/>
            <person name="Kim H."/>
            <person name="Bhak J."/>
            <person name="Lajeunesse T.C."/>
            <person name="Voolstra C.R."/>
        </authorList>
    </citation>
    <scope>NUCLEOTIDE SEQUENCE [LARGE SCALE GENOMIC DNA]</scope>
    <source>
        <strain evidence="9 10">CCMP2467</strain>
    </source>
</reference>
<dbReference type="InterPro" id="IPR032710">
    <property type="entry name" value="NTF2-like_dom_sf"/>
</dbReference>
<dbReference type="EMBL" id="LSRX01002300">
    <property type="protein sequence ID" value="OLP75745.1"/>
    <property type="molecule type" value="Genomic_DNA"/>
</dbReference>
<keyword evidence="3" id="KW-0143">Chaperone</keyword>
<name>A0A1Q9BYK5_SYMMI</name>
<evidence type="ECO:0000313" key="9">
    <source>
        <dbReference type="EMBL" id="OLP75745.1"/>
    </source>
</evidence>
<organism evidence="9 10">
    <name type="scientific">Symbiodinium microadriaticum</name>
    <name type="common">Dinoflagellate</name>
    <name type="synonym">Zooxanthella microadriatica</name>
    <dbReference type="NCBI Taxonomy" id="2951"/>
    <lineage>
        <taxon>Eukaryota</taxon>
        <taxon>Sar</taxon>
        <taxon>Alveolata</taxon>
        <taxon>Dinophyceae</taxon>
        <taxon>Suessiales</taxon>
        <taxon>Symbiodiniaceae</taxon>
        <taxon>Symbiodinium</taxon>
    </lineage>
</organism>
<keyword evidence="1" id="KW-0547">Nucleotide-binding</keyword>
<keyword evidence="10" id="KW-1185">Reference proteome</keyword>
<feature type="transmembrane region" description="Helical" evidence="6">
    <location>
        <begin position="743"/>
        <end position="762"/>
    </location>
</feature>
<dbReference type="PANTHER" id="PTHR13748">
    <property type="entry name" value="COBW-RELATED"/>
    <property type="match status" value="1"/>
</dbReference>
<dbReference type="PANTHER" id="PTHR13748:SF62">
    <property type="entry name" value="COBW DOMAIN-CONTAINING PROTEIN"/>
    <property type="match status" value="1"/>
</dbReference>
<dbReference type="InterPro" id="IPR051316">
    <property type="entry name" value="Zinc-reg_GTPase_activator"/>
</dbReference>